<dbReference type="Proteomes" id="UP000736164">
    <property type="component" value="Unassembled WGS sequence"/>
</dbReference>
<feature type="compositionally biased region" description="Low complexity" evidence="24">
    <location>
        <begin position="367"/>
        <end position="377"/>
    </location>
</feature>
<feature type="region of interest" description="Disordered" evidence="24">
    <location>
        <begin position="39"/>
        <end position="59"/>
    </location>
</feature>
<evidence type="ECO:0000256" key="2">
    <source>
        <dbReference type="ARBA" id="ARBA00004123"/>
    </source>
</evidence>
<keyword evidence="3" id="KW-0808">Transferase</keyword>
<dbReference type="InterPro" id="IPR016135">
    <property type="entry name" value="UBQ-conjugating_enzyme/RWD"/>
</dbReference>
<sequence>MAALSGGGDGAESSSGKLKSPQVTPQKVRELLNDGIALEDNRLDSEEQVTEPEAPNGVAHLPCEATSKEGFFSRVETYTISFTIFCHLYFTVFLNCVYSLKWAGKPHDLSPLRCARYGWTNVECDMLKCPSCQAFLCASLQPTQDLQKYKERISELKKSLQMHHEKFCFWPDFPSPDRFWTLPISEPAVLFRAFLDRFKSSCLLELQLPSMKPDDLKNMSLTEDAVGDLLQLTEDELNKEGGSPLKISTDPLSVQVAACIVALCGWAASPALDSLHLPVLACSYCMRKVGLWGFQQIEGVACEGDSSLSMTSTPVSSHDGRGDRLTPTSTSPCRMVLRSQDATRSHVSEHTDSSPSPLVFRTRSRDSPSPSEDSPSPLARGKRPVTRSRGQGEAGLVGGEVPSSPQRRAKRSRLSSASSTDTTTSRSVFNPVAQHRDWCPWVSVAEVETGRDPASSDEPPSTPQSPDIPQPGWKAALDTFLAMKKSANPQETCTSQRSDQCESRTCFVAVCLRWEPGLSDWPVCYYPEAARSYAVMQHMKVLSLMVSFESRAPYEGGVWKVRVDLPDKYPFKSPSIGFMNKIFHPNIDEASGTVCLDVINQTWTALYDLTNIFESFLPQLLAYPNPIDPLNGDAAAMYLHRPEEYKQKIKEYIQKYATEEALKEQEEAAGDSSSESSMSDFSEDEAQDMEL</sequence>
<feature type="compositionally biased region" description="Low complexity" evidence="24">
    <location>
        <begin position="670"/>
        <end position="680"/>
    </location>
</feature>
<evidence type="ECO:0000256" key="21">
    <source>
        <dbReference type="ARBA" id="ARBA00078369"/>
    </source>
</evidence>
<keyword evidence="5" id="KW-0547">Nucleotide-binding</keyword>
<evidence type="ECO:0000313" key="26">
    <source>
        <dbReference type="EMBL" id="MBN3320750.1"/>
    </source>
</evidence>
<dbReference type="InterPro" id="IPR000608">
    <property type="entry name" value="UBC"/>
</dbReference>
<evidence type="ECO:0000256" key="11">
    <source>
        <dbReference type="ARBA" id="ARBA00022990"/>
    </source>
</evidence>
<dbReference type="PANTHER" id="PTHR15835">
    <property type="entry name" value="NUCLEAR-INTERACTING PARTNER OF ALK"/>
    <property type="match status" value="1"/>
</dbReference>
<evidence type="ECO:0000256" key="24">
    <source>
        <dbReference type="SAM" id="MobiDB-lite"/>
    </source>
</evidence>
<evidence type="ECO:0000256" key="23">
    <source>
        <dbReference type="PROSITE-ProRule" id="PRU10133"/>
    </source>
</evidence>
<dbReference type="PROSITE" id="PS50127">
    <property type="entry name" value="UBC_2"/>
    <property type="match status" value="1"/>
</dbReference>
<protein>
    <recommendedName>
        <fullName evidence="18">Ubiquitin-conjugating enzyme E2 H</fullName>
        <ecNumber evidence="14">2.3.2.24</ecNumber>
    </recommendedName>
    <alternativeName>
        <fullName evidence="21">(E3-independent) E2 ubiquitin-conjugating enzyme H</fullName>
    </alternativeName>
    <alternativeName>
        <fullName evidence="19">E2 ubiquitin-conjugating enzyme H</fullName>
    </alternativeName>
    <alternativeName>
        <fullName evidence="22">Ubiquitin carrier protein H</fullName>
    </alternativeName>
    <alternativeName>
        <fullName evidence="20">Ubiquitin-protein ligase H</fullName>
    </alternativeName>
</protein>
<keyword evidence="27" id="KW-1185">Reference proteome</keyword>
<dbReference type="InterPro" id="IPR013909">
    <property type="entry name" value="NuBaID_C"/>
</dbReference>
<evidence type="ECO:0000256" key="7">
    <source>
        <dbReference type="ARBA" id="ARBA00022786"/>
    </source>
</evidence>
<feature type="region of interest" description="Disordered" evidence="24">
    <location>
        <begin position="448"/>
        <end position="472"/>
    </location>
</feature>
<feature type="region of interest" description="Disordered" evidence="24">
    <location>
        <begin position="661"/>
        <end position="691"/>
    </location>
</feature>
<keyword evidence="11" id="KW-0007">Acetylation</keyword>
<dbReference type="Pfam" id="PF08600">
    <property type="entry name" value="NuBaID_C"/>
    <property type="match status" value="1"/>
</dbReference>
<evidence type="ECO:0000256" key="9">
    <source>
        <dbReference type="ARBA" id="ARBA00022840"/>
    </source>
</evidence>
<dbReference type="GO" id="GO:0005634">
    <property type="term" value="C:nucleus"/>
    <property type="evidence" value="ECO:0007669"/>
    <property type="project" value="UniProtKB-SubCell"/>
</dbReference>
<dbReference type="InterPro" id="IPR023313">
    <property type="entry name" value="UBQ-conjugating_AS"/>
</dbReference>
<dbReference type="GO" id="GO:0061631">
    <property type="term" value="F:ubiquitin conjugating enzyme activity"/>
    <property type="evidence" value="ECO:0007669"/>
    <property type="project" value="UniProtKB-EC"/>
</dbReference>
<dbReference type="SUPFAM" id="SSF54495">
    <property type="entry name" value="UBC-like"/>
    <property type="match status" value="1"/>
</dbReference>
<gene>
    <name evidence="26" type="primary">Zc3hc1</name>
    <name evidence="26" type="ORF">GTO95_0018681</name>
</gene>
<dbReference type="Pfam" id="PF00179">
    <property type="entry name" value="UQ_con"/>
    <property type="match status" value="1"/>
</dbReference>
<evidence type="ECO:0000256" key="19">
    <source>
        <dbReference type="ARBA" id="ARBA00076312"/>
    </source>
</evidence>
<dbReference type="CDD" id="cd23797">
    <property type="entry name" value="UBCc_UBE2H"/>
    <property type="match status" value="1"/>
</dbReference>
<comment type="caution">
    <text evidence="26">The sequence shown here is derived from an EMBL/GenBank/DDBJ whole genome shotgun (WGS) entry which is preliminary data.</text>
</comment>
<dbReference type="GO" id="GO:0005524">
    <property type="term" value="F:ATP binding"/>
    <property type="evidence" value="ECO:0007669"/>
    <property type="project" value="UniProtKB-KW"/>
</dbReference>
<dbReference type="PANTHER" id="PTHR15835:SF6">
    <property type="entry name" value="ZINC FINGER C3HC-TYPE PROTEIN 1"/>
    <property type="match status" value="1"/>
</dbReference>
<keyword evidence="6" id="KW-0863">Zinc-finger</keyword>
<dbReference type="EC" id="2.3.2.24" evidence="14"/>
<dbReference type="Pfam" id="PF07967">
    <property type="entry name" value="zf-C3HC"/>
    <property type="match status" value="1"/>
</dbReference>
<comment type="catalytic activity">
    <reaction evidence="1">
        <text>S-ubiquitinyl-[E1 ubiquitin-activating enzyme]-L-cysteine + [E2 ubiquitin-conjugating enzyme]-L-cysteine = [E1 ubiquitin-activating enzyme]-L-cysteine + S-ubiquitinyl-[E2 ubiquitin-conjugating enzyme]-L-cysteine.</text>
        <dbReference type="EC" id="2.3.2.23"/>
    </reaction>
</comment>
<keyword evidence="8" id="KW-0862">Zinc</keyword>
<evidence type="ECO:0000313" key="27">
    <source>
        <dbReference type="Proteomes" id="UP000736164"/>
    </source>
</evidence>
<evidence type="ECO:0000256" key="10">
    <source>
        <dbReference type="ARBA" id="ARBA00022843"/>
    </source>
</evidence>
<keyword evidence="7" id="KW-0833">Ubl conjugation pathway</keyword>
<evidence type="ECO:0000256" key="6">
    <source>
        <dbReference type="ARBA" id="ARBA00022771"/>
    </source>
</evidence>
<keyword evidence="10" id="KW-0832">Ubl conjugation</keyword>
<evidence type="ECO:0000256" key="1">
    <source>
        <dbReference type="ARBA" id="ARBA00000485"/>
    </source>
</evidence>
<feature type="compositionally biased region" description="Pro residues" evidence="24">
    <location>
        <begin position="460"/>
        <end position="469"/>
    </location>
</feature>
<evidence type="ECO:0000256" key="18">
    <source>
        <dbReference type="ARBA" id="ARBA00072436"/>
    </source>
</evidence>
<evidence type="ECO:0000256" key="22">
    <source>
        <dbReference type="ARBA" id="ARBA00082119"/>
    </source>
</evidence>
<evidence type="ECO:0000256" key="8">
    <source>
        <dbReference type="ARBA" id="ARBA00022833"/>
    </source>
</evidence>
<dbReference type="AlphaFoldDB" id="A0A8J7NW53"/>
<dbReference type="PROSITE" id="PS00183">
    <property type="entry name" value="UBC_1"/>
    <property type="match status" value="1"/>
</dbReference>
<comment type="subcellular location">
    <subcellularLocation>
        <location evidence="2">Nucleus</location>
    </subcellularLocation>
</comment>
<evidence type="ECO:0000256" key="17">
    <source>
        <dbReference type="ARBA" id="ARBA00063081"/>
    </source>
</evidence>
<evidence type="ECO:0000256" key="15">
    <source>
        <dbReference type="ARBA" id="ARBA00044931"/>
    </source>
</evidence>
<feature type="compositionally biased region" description="Acidic residues" evidence="24">
    <location>
        <begin position="681"/>
        <end position="691"/>
    </location>
</feature>
<dbReference type="SMART" id="SM00212">
    <property type="entry name" value="UBCc"/>
    <property type="match status" value="1"/>
</dbReference>
<feature type="compositionally biased region" description="Basic and acidic residues" evidence="24">
    <location>
        <begin position="341"/>
        <end position="352"/>
    </location>
</feature>
<keyword evidence="12" id="KW-0539">Nucleus</keyword>
<evidence type="ECO:0000256" key="20">
    <source>
        <dbReference type="ARBA" id="ARBA00077502"/>
    </source>
</evidence>
<dbReference type="InterPro" id="IPR012935">
    <property type="entry name" value="NuBaID_N"/>
</dbReference>
<feature type="non-terminal residue" evidence="26">
    <location>
        <position position="1"/>
    </location>
</feature>
<feature type="active site" description="Glycyl thioester intermediate" evidence="23">
    <location>
        <position position="595"/>
    </location>
</feature>
<evidence type="ECO:0000256" key="3">
    <source>
        <dbReference type="ARBA" id="ARBA00022679"/>
    </source>
</evidence>
<evidence type="ECO:0000256" key="5">
    <source>
        <dbReference type="ARBA" id="ARBA00022741"/>
    </source>
</evidence>
<comment type="catalytic activity">
    <reaction evidence="13">
        <text>S-ubiquitinyl-[E1 ubiquitin-activating enzyme]-L-cysteine + [acceptor protein]-L-lysine = [E1 ubiquitin-activating enzyme]-L-cysteine + N(6)-monoubiquitinyl-[acceptor protein]-L-lysine.</text>
        <dbReference type="EC" id="2.3.2.24"/>
    </reaction>
</comment>
<feature type="region of interest" description="Disordered" evidence="24">
    <location>
        <begin position="1"/>
        <end position="26"/>
    </location>
</feature>
<feature type="compositionally biased region" description="Low complexity" evidence="24">
    <location>
        <begin position="414"/>
        <end position="427"/>
    </location>
</feature>
<comment type="subunit">
    <text evidence="17">Interacts with MAEA and WDR26, components of the CTLH complex that contains GID4, RANBP9 and/or RANBP10, MKLN1, MAEA, RMND5A (or alternatively its paralog RMND5B), GID8, ARMC8, WDR26 and YPEL5.</text>
</comment>
<evidence type="ECO:0000256" key="12">
    <source>
        <dbReference type="ARBA" id="ARBA00023242"/>
    </source>
</evidence>
<proteinExistence type="predicted"/>
<comment type="function">
    <text evidence="15">Required for proper positioning of a substantial amount of TPR at the nuclear basket (NB) through interaction with TPR.</text>
</comment>
<feature type="compositionally biased region" description="Low complexity" evidence="24">
    <location>
        <begin position="306"/>
        <end position="317"/>
    </location>
</feature>
<dbReference type="Gene3D" id="3.10.110.10">
    <property type="entry name" value="Ubiquitin Conjugating Enzyme"/>
    <property type="match status" value="1"/>
</dbReference>
<feature type="region of interest" description="Disordered" evidence="24">
    <location>
        <begin position="305"/>
        <end position="429"/>
    </location>
</feature>
<name>A0A8J7NW53_ATRSP</name>
<organism evidence="26 27">
    <name type="scientific">Atractosteus spatula</name>
    <name type="common">Alligator gar</name>
    <name type="synonym">Lepisosteus spatula</name>
    <dbReference type="NCBI Taxonomy" id="7917"/>
    <lineage>
        <taxon>Eukaryota</taxon>
        <taxon>Metazoa</taxon>
        <taxon>Chordata</taxon>
        <taxon>Craniata</taxon>
        <taxon>Vertebrata</taxon>
        <taxon>Euteleostomi</taxon>
        <taxon>Actinopterygii</taxon>
        <taxon>Neopterygii</taxon>
        <taxon>Holostei</taxon>
        <taxon>Semionotiformes</taxon>
        <taxon>Lepisosteidae</taxon>
        <taxon>Atractosteus</taxon>
    </lineage>
</organism>
<feature type="non-terminal residue" evidence="26">
    <location>
        <position position="691"/>
    </location>
</feature>
<feature type="compositionally biased region" description="Gly residues" evidence="24">
    <location>
        <begin position="1"/>
        <end position="10"/>
    </location>
</feature>
<dbReference type="GO" id="GO:0008270">
    <property type="term" value="F:zinc ion binding"/>
    <property type="evidence" value="ECO:0007669"/>
    <property type="project" value="UniProtKB-KW"/>
</dbReference>
<dbReference type="EMBL" id="JAAWVO010052497">
    <property type="protein sequence ID" value="MBN3320750.1"/>
    <property type="molecule type" value="Genomic_DNA"/>
</dbReference>
<keyword evidence="9" id="KW-0067">ATP-binding</keyword>
<evidence type="ECO:0000259" key="25">
    <source>
        <dbReference type="PROSITE" id="PS50127"/>
    </source>
</evidence>
<evidence type="ECO:0000256" key="13">
    <source>
        <dbReference type="ARBA" id="ARBA00035845"/>
    </source>
</evidence>
<evidence type="ECO:0000256" key="14">
    <source>
        <dbReference type="ARBA" id="ARBA00039076"/>
    </source>
</evidence>
<accession>A0A8J7NW53</accession>
<keyword evidence="4" id="KW-0479">Metal-binding</keyword>
<evidence type="ECO:0000256" key="4">
    <source>
        <dbReference type="ARBA" id="ARBA00022723"/>
    </source>
</evidence>
<evidence type="ECO:0000256" key="16">
    <source>
        <dbReference type="ARBA" id="ARBA00060202"/>
    </source>
</evidence>
<reference evidence="26" key="1">
    <citation type="journal article" date="2021" name="Cell">
        <title>Tracing the genetic footprints of vertebrate landing in non-teleost ray-finned fishes.</title>
        <authorList>
            <person name="Bi X."/>
            <person name="Wang K."/>
            <person name="Yang L."/>
            <person name="Pan H."/>
            <person name="Jiang H."/>
            <person name="Wei Q."/>
            <person name="Fang M."/>
            <person name="Yu H."/>
            <person name="Zhu C."/>
            <person name="Cai Y."/>
            <person name="He Y."/>
            <person name="Gan X."/>
            <person name="Zeng H."/>
            <person name="Yu D."/>
            <person name="Zhu Y."/>
            <person name="Jiang H."/>
            <person name="Qiu Q."/>
            <person name="Yang H."/>
            <person name="Zhang Y.E."/>
            <person name="Wang W."/>
            <person name="Zhu M."/>
            <person name="He S."/>
            <person name="Zhang G."/>
        </authorList>
    </citation>
    <scope>NUCLEOTIDE SEQUENCE</scope>
    <source>
        <strain evidence="26">Allg_001</strain>
    </source>
</reference>
<dbReference type="FunFam" id="3.10.110.10:FF:000078">
    <property type="entry name" value="ubiquitin-conjugating enzyme E2 H isoform X2"/>
    <property type="match status" value="1"/>
</dbReference>
<feature type="domain" description="UBC core" evidence="25">
    <location>
        <begin position="505"/>
        <end position="658"/>
    </location>
</feature>
<comment type="function">
    <text evidence="16">Accepts ubiquitin from the E1 complex and catalyzes its covalent attachment to other proteins. E2 ubiquitin conjugating enzyme that transfers ubiquitin to MAEA, a core component of the CTLH E3 ubiquitin-protein ligase complex. In vitro catalyzes 'Lys-11'- and 'Lys-48'-linked polyubiquitination. Capable, in vitro, to ubiquitinate histone H2A.</text>
</comment>